<feature type="chain" id="PRO_5038597930" description="Secreted protein" evidence="1">
    <location>
        <begin position="19"/>
        <end position="139"/>
    </location>
</feature>
<gene>
    <name evidence="2" type="ORF">ATK06_0686</name>
</gene>
<evidence type="ECO:0000313" key="2">
    <source>
        <dbReference type="EMBL" id="PFG27614.1"/>
    </source>
</evidence>
<proteinExistence type="predicted"/>
<evidence type="ECO:0000256" key="1">
    <source>
        <dbReference type="SAM" id="SignalP"/>
    </source>
</evidence>
<evidence type="ECO:0008006" key="4">
    <source>
        <dbReference type="Google" id="ProtNLM"/>
    </source>
</evidence>
<dbReference type="PROSITE" id="PS51257">
    <property type="entry name" value="PROKAR_LIPOPROTEIN"/>
    <property type="match status" value="1"/>
</dbReference>
<dbReference type="EMBL" id="PDJF01000001">
    <property type="protein sequence ID" value="PFG27614.1"/>
    <property type="molecule type" value="Genomic_DNA"/>
</dbReference>
<dbReference type="RefSeq" id="WP_048378648.1">
    <property type="nucleotide sequence ID" value="NZ_LDYE01000001.1"/>
</dbReference>
<keyword evidence="3" id="KW-1185">Reference proteome</keyword>
<feature type="signal peptide" evidence="1">
    <location>
        <begin position="1"/>
        <end position="18"/>
    </location>
</feature>
<reference evidence="2 3" key="1">
    <citation type="submission" date="2017-10" db="EMBL/GenBank/DDBJ databases">
        <title>Sequencing the genomes of 1000 actinobacteria strains.</title>
        <authorList>
            <person name="Klenk H.-P."/>
        </authorList>
    </citation>
    <scope>NUCLEOTIDE SEQUENCE [LARGE SCALE GENOMIC DNA]</scope>
    <source>
        <strain evidence="2 3">DSM 20688</strain>
    </source>
</reference>
<comment type="caution">
    <text evidence="2">The sequence shown here is derived from an EMBL/GenBank/DDBJ whole genome shotgun (WGS) entry which is preliminary data.</text>
</comment>
<dbReference type="AlphaFoldDB" id="A0A2A9DM01"/>
<dbReference type="Proteomes" id="UP000221653">
    <property type="component" value="Unassembled WGS sequence"/>
</dbReference>
<evidence type="ECO:0000313" key="3">
    <source>
        <dbReference type="Proteomes" id="UP000221653"/>
    </source>
</evidence>
<sequence length="139" mass="14856">MRKLIAGASATAMACALAACTTPTEPAAPSTTTVTALTTVTAMPGPCTPELITNDGYQYEEFVMFCDGTWKYAGQPASDHTWFARWDGTSWVPYAKDGAHSMSALPCYNPETLRNEGLPEAIIQKYQNIGPICADSPNA</sequence>
<dbReference type="STRING" id="1724.GCA_001044175_00039"/>
<protein>
    <recommendedName>
        <fullName evidence="4">Secreted protein</fullName>
    </recommendedName>
</protein>
<name>A0A2A9DM01_9CORY</name>
<organism evidence="2 3">
    <name type="scientific">Corynebacterium renale</name>
    <dbReference type="NCBI Taxonomy" id="1724"/>
    <lineage>
        <taxon>Bacteria</taxon>
        <taxon>Bacillati</taxon>
        <taxon>Actinomycetota</taxon>
        <taxon>Actinomycetes</taxon>
        <taxon>Mycobacteriales</taxon>
        <taxon>Corynebacteriaceae</taxon>
        <taxon>Corynebacterium</taxon>
    </lineage>
</organism>
<keyword evidence="1" id="KW-0732">Signal</keyword>
<accession>A0A2A9DM01</accession>
<dbReference type="OrthoDB" id="4426508at2"/>